<evidence type="ECO:0000313" key="4">
    <source>
        <dbReference type="Proteomes" id="UP000077315"/>
    </source>
</evidence>
<comment type="catalytic activity">
    <reaction evidence="1">
        <text>ATP + H2O = ADP + phosphate + H(+)</text>
        <dbReference type="Rhea" id="RHEA:13065"/>
        <dbReference type="ChEBI" id="CHEBI:15377"/>
        <dbReference type="ChEBI" id="CHEBI:15378"/>
        <dbReference type="ChEBI" id="CHEBI:30616"/>
        <dbReference type="ChEBI" id="CHEBI:43474"/>
        <dbReference type="ChEBI" id="CHEBI:456216"/>
        <dbReference type="EC" id="5.6.2.3"/>
    </reaction>
</comment>
<keyword evidence="1" id="KW-0227">DNA damage</keyword>
<keyword evidence="1" id="KW-0547">Nucleotide-binding</keyword>
<feature type="domain" description="DNA helicase Pif1-like DEAD-box helicase" evidence="2">
    <location>
        <begin position="94"/>
        <end position="163"/>
    </location>
</feature>
<dbReference type="InterPro" id="IPR010285">
    <property type="entry name" value="DNA_helicase_pif1-like_DEAD"/>
</dbReference>
<accession>A0A162U1E5</accession>
<dbReference type="EMBL" id="KV440985">
    <property type="protein sequence ID" value="OAD71543.1"/>
    <property type="molecule type" value="Genomic_DNA"/>
</dbReference>
<dbReference type="STRING" id="763407.A0A162U1E5"/>
<dbReference type="GO" id="GO:0000723">
    <property type="term" value="P:telomere maintenance"/>
    <property type="evidence" value="ECO:0007669"/>
    <property type="project" value="InterPro"/>
</dbReference>
<keyword evidence="1" id="KW-0067">ATP-binding</keyword>
<name>A0A162U1E5_PHYB8</name>
<comment type="cofactor">
    <cofactor evidence="1">
        <name>Mg(2+)</name>
        <dbReference type="ChEBI" id="CHEBI:18420"/>
    </cofactor>
</comment>
<gene>
    <name evidence="3" type="ORF">PHYBLDRAFT_170204</name>
</gene>
<evidence type="ECO:0000259" key="2">
    <source>
        <dbReference type="Pfam" id="PF05970"/>
    </source>
</evidence>
<evidence type="ECO:0000313" key="3">
    <source>
        <dbReference type="EMBL" id="OAD71543.1"/>
    </source>
</evidence>
<dbReference type="GO" id="GO:0006281">
    <property type="term" value="P:DNA repair"/>
    <property type="evidence" value="ECO:0007669"/>
    <property type="project" value="UniProtKB-KW"/>
</dbReference>
<reference evidence="4" key="1">
    <citation type="submission" date="2015-06" db="EMBL/GenBank/DDBJ databases">
        <title>Expansion of signal transduction pathways in fungi by whole-genome duplication.</title>
        <authorList>
            <consortium name="DOE Joint Genome Institute"/>
            <person name="Corrochano L.M."/>
            <person name="Kuo A."/>
            <person name="Marcet-Houben M."/>
            <person name="Polaino S."/>
            <person name="Salamov A."/>
            <person name="Villalobos J.M."/>
            <person name="Alvarez M.I."/>
            <person name="Avalos J."/>
            <person name="Benito E.P."/>
            <person name="Benoit I."/>
            <person name="Burger G."/>
            <person name="Camino L.P."/>
            <person name="Canovas D."/>
            <person name="Cerda-Olmedo E."/>
            <person name="Cheng J.-F."/>
            <person name="Dominguez A."/>
            <person name="Elias M."/>
            <person name="Eslava A.P."/>
            <person name="Glaser F."/>
            <person name="Grimwood J."/>
            <person name="Gutierrez G."/>
            <person name="Heitman J."/>
            <person name="Henrissat B."/>
            <person name="Iturriaga E.A."/>
            <person name="Lang B.F."/>
            <person name="Lavin J.L."/>
            <person name="Lee S."/>
            <person name="Li W."/>
            <person name="Lindquist E."/>
            <person name="Lopez-Garcia S."/>
            <person name="Luque E.M."/>
            <person name="Marcos A.T."/>
            <person name="Martin J."/>
            <person name="McCluskey K."/>
            <person name="Medina H.R."/>
            <person name="Miralles-Duran A."/>
            <person name="Miyazaki A."/>
            <person name="Munoz-Torres E."/>
            <person name="Oguiza J.A."/>
            <person name="Ohm R."/>
            <person name="Olmedo M."/>
            <person name="Orejas M."/>
            <person name="Ortiz-Castellanos L."/>
            <person name="Pisabarro A.G."/>
            <person name="Rodriguez-Romero J."/>
            <person name="Ruiz-Herrera J."/>
            <person name="Ruiz-Vazquez R."/>
            <person name="Sanz C."/>
            <person name="Schackwitz W."/>
            <person name="Schmutz J."/>
            <person name="Shahriari M."/>
            <person name="Shelest E."/>
            <person name="Silva-Franco F."/>
            <person name="Soanes D."/>
            <person name="Syed K."/>
            <person name="Tagua V.G."/>
            <person name="Talbot N.J."/>
            <person name="Thon M."/>
            <person name="De vries R.P."/>
            <person name="Wiebenga A."/>
            <person name="Yadav J.S."/>
            <person name="Braun E.L."/>
            <person name="Baker S."/>
            <person name="Garre V."/>
            <person name="Horwitz B."/>
            <person name="Torres-Martinez S."/>
            <person name="Idnurm A."/>
            <person name="Herrera-Estrella A."/>
            <person name="Gabaldon T."/>
            <person name="Grigoriev I.V."/>
        </authorList>
    </citation>
    <scope>NUCLEOTIDE SEQUENCE [LARGE SCALE GENOMIC DNA]</scope>
    <source>
        <strain evidence="4">NRRL 1555(-)</strain>
    </source>
</reference>
<protein>
    <recommendedName>
        <fullName evidence="1">ATP-dependent DNA helicase</fullName>
        <ecNumber evidence="1">5.6.2.3</ecNumber>
    </recommendedName>
</protein>
<dbReference type="GO" id="GO:0043139">
    <property type="term" value="F:5'-3' DNA helicase activity"/>
    <property type="evidence" value="ECO:0007669"/>
    <property type="project" value="UniProtKB-EC"/>
</dbReference>
<dbReference type="EC" id="5.6.2.3" evidence="1"/>
<dbReference type="VEuPathDB" id="FungiDB:PHYBLDRAFT_170204"/>
<keyword evidence="4" id="KW-1185">Reference proteome</keyword>
<dbReference type="GeneID" id="28997195"/>
<organism evidence="3 4">
    <name type="scientific">Phycomyces blakesleeanus (strain ATCC 8743b / DSM 1359 / FGSC 10004 / NBRC 33097 / NRRL 1555)</name>
    <dbReference type="NCBI Taxonomy" id="763407"/>
    <lineage>
        <taxon>Eukaryota</taxon>
        <taxon>Fungi</taxon>
        <taxon>Fungi incertae sedis</taxon>
        <taxon>Mucoromycota</taxon>
        <taxon>Mucoromycotina</taxon>
        <taxon>Mucoromycetes</taxon>
        <taxon>Mucorales</taxon>
        <taxon>Phycomycetaceae</taxon>
        <taxon>Phycomyces</taxon>
    </lineage>
</organism>
<dbReference type="GO" id="GO:0005524">
    <property type="term" value="F:ATP binding"/>
    <property type="evidence" value="ECO:0007669"/>
    <property type="project" value="UniProtKB-KW"/>
</dbReference>
<proteinExistence type="inferred from homology"/>
<keyword evidence="1" id="KW-0234">DNA repair</keyword>
<dbReference type="PANTHER" id="PTHR10492:SF57">
    <property type="entry name" value="ATP-DEPENDENT DNA HELICASE"/>
    <property type="match status" value="1"/>
</dbReference>
<dbReference type="GO" id="GO:0006310">
    <property type="term" value="P:DNA recombination"/>
    <property type="evidence" value="ECO:0007669"/>
    <property type="project" value="UniProtKB-KW"/>
</dbReference>
<dbReference type="AlphaFoldDB" id="A0A162U1E5"/>
<dbReference type="RefSeq" id="XP_018289583.1">
    <property type="nucleotide sequence ID" value="XM_018436289.1"/>
</dbReference>
<evidence type="ECO:0000256" key="1">
    <source>
        <dbReference type="RuleBase" id="RU363044"/>
    </source>
</evidence>
<dbReference type="GO" id="GO:0016887">
    <property type="term" value="F:ATP hydrolysis activity"/>
    <property type="evidence" value="ECO:0007669"/>
    <property type="project" value="RHEA"/>
</dbReference>
<keyword evidence="1" id="KW-0233">DNA recombination</keyword>
<dbReference type="OrthoDB" id="432234at2759"/>
<dbReference type="InParanoid" id="A0A162U1E5"/>
<sequence length="233" mass="26326">MSDNYYFNMRHNIQSVEIDLTEEQKAIILQRALGDIQSRLQVTGHSLSEYPSMPQDYVTELEELSAEQSLEMAERRSYSAEEEQRSLGEYERLLNAEQQTAYSAIIASISMQDTEKATRLFFVDCTGGTGKSLLFKALLSYVRSQSEIALPVATSGIAAILLPVLHLTQNTRLFQSGPLASEFAEKLLAIVNGEGEHEHIMYIPVQWHVDSEYFETLINKVYPHISSVEQQPC</sequence>
<dbReference type="Gene3D" id="3.40.50.300">
    <property type="entry name" value="P-loop containing nucleotide triphosphate hydrolases"/>
    <property type="match status" value="1"/>
</dbReference>
<keyword evidence="1" id="KW-0347">Helicase</keyword>
<dbReference type="PANTHER" id="PTHR10492">
    <property type="match status" value="1"/>
</dbReference>
<keyword evidence="1" id="KW-0378">Hydrolase</keyword>
<dbReference type="Proteomes" id="UP000077315">
    <property type="component" value="Unassembled WGS sequence"/>
</dbReference>
<comment type="similarity">
    <text evidence="1">Belongs to the helicase family.</text>
</comment>
<dbReference type="InterPro" id="IPR027417">
    <property type="entry name" value="P-loop_NTPase"/>
</dbReference>
<dbReference type="Pfam" id="PF05970">
    <property type="entry name" value="PIF1"/>
    <property type="match status" value="1"/>
</dbReference>